<dbReference type="PROSITE" id="PS00039">
    <property type="entry name" value="DEAD_ATP_HELICASE"/>
    <property type="match status" value="1"/>
</dbReference>
<evidence type="ECO:0000256" key="2">
    <source>
        <dbReference type="ARBA" id="ARBA00022741"/>
    </source>
</evidence>
<dbReference type="SMART" id="SM00490">
    <property type="entry name" value="HELICc"/>
    <property type="match status" value="1"/>
</dbReference>
<dbReference type="Proteomes" id="UP001595462">
    <property type="component" value="Unassembled WGS sequence"/>
</dbReference>
<evidence type="ECO:0000256" key="6">
    <source>
        <dbReference type="ARBA" id="ARBA00022884"/>
    </source>
</evidence>
<dbReference type="SMART" id="SM00487">
    <property type="entry name" value="DEXDc"/>
    <property type="match status" value="1"/>
</dbReference>
<dbReference type="Pfam" id="PF00271">
    <property type="entry name" value="Helicase_C"/>
    <property type="match status" value="1"/>
</dbReference>
<dbReference type="InterPro" id="IPR001650">
    <property type="entry name" value="Helicase_C-like"/>
</dbReference>
<keyword evidence="1 7" id="KW-0963">Cytoplasm</keyword>
<evidence type="ECO:0000256" key="7">
    <source>
        <dbReference type="HAMAP-Rule" id="MF_00661"/>
    </source>
</evidence>
<keyword evidence="4 7" id="KW-0347">Helicase</keyword>
<dbReference type="InterPro" id="IPR044742">
    <property type="entry name" value="DEAD/DEAH_RhlB"/>
</dbReference>
<proteinExistence type="inferred from homology"/>
<evidence type="ECO:0000256" key="4">
    <source>
        <dbReference type="ARBA" id="ARBA00022806"/>
    </source>
</evidence>
<accession>A0ABV7EIU4</accession>
<dbReference type="Pfam" id="PF00270">
    <property type="entry name" value="DEAD"/>
    <property type="match status" value="1"/>
</dbReference>
<evidence type="ECO:0000313" key="13">
    <source>
        <dbReference type="EMBL" id="MFC3102637.1"/>
    </source>
</evidence>
<dbReference type="InterPro" id="IPR014001">
    <property type="entry name" value="Helicase_ATP-bd"/>
</dbReference>
<comment type="subcellular location">
    <subcellularLocation>
        <location evidence="7">Cytoplasm</location>
    </subcellularLocation>
</comment>
<reference evidence="14" key="1">
    <citation type="journal article" date="2019" name="Int. J. Syst. Evol. Microbiol.">
        <title>The Global Catalogue of Microorganisms (GCM) 10K type strain sequencing project: providing services to taxonomists for standard genome sequencing and annotation.</title>
        <authorList>
            <consortium name="The Broad Institute Genomics Platform"/>
            <consortium name="The Broad Institute Genome Sequencing Center for Infectious Disease"/>
            <person name="Wu L."/>
            <person name="Ma J."/>
        </authorList>
    </citation>
    <scope>NUCLEOTIDE SEQUENCE [LARGE SCALE GENOMIC DNA]</scope>
    <source>
        <strain evidence="14">KCTC 52640</strain>
    </source>
</reference>
<feature type="domain" description="Helicase C-terminal" evidence="11">
    <location>
        <begin position="244"/>
        <end position="415"/>
    </location>
</feature>
<dbReference type="PANTHER" id="PTHR47959:SF10">
    <property type="entry name" value="ATP-DEPENDENT RNA HELICASE RHLB"/>
    <property type="match status" value="1"/>
</dbReference>
<feature type="domain" description="DEAD-box RNA helicase Q" evidence="12">
    <location>
        <begin position="19"/>
        <end position="47"/>
    </location>
</feature>
<dbReference type="InterPro" id="IPR027417">
    <property type="entry name" value="P-loop_NTPase"/>
</dbReference>
<dbReference type="PROSITE" id="PS51192">
    <property type="entry name" value="HELICASE_ATP_BIND_1"/>
    <property type="match status" value="1"/>
</dbReference>
<dbReference type="InterPro" id="IPR000629">
    <property type="entry name" value="RNA-helicase_DEAD-box_CS"/>
</dbReference>
<evidence type="ECO:0000256" key="1">
    <source>
        <dbReference type="ARBA" id="ARBA00022490"/>
    </source>
</evidence>
<evidence type="ECO:0000256" key="5">
    <source>
        <dbReference type="ARBA" id="ARBA00022840"/>
    </source>
</evidence>
<comment type="catalytic activity">
    <reaction evidence="7">
        <text>ATP + H2O = ADP + phosphate + H(+)</text>
        <dbReference type="Rhea" id="RHEA:13065"/>
        <dbReference type="ChEBI" id="CHEBI:15377"/>
        <dbReference type="ChEBI" id="CHEBI:15378"/>
        <dbReference type="ChEBI" id="CHEBI:30616"/>
        <dbReference type="ChEBI" id="CHEBI:43474"/>
        <dbReference type="ChEBI" id="CHEBI:456216"/>
        <dbReference type="EC" id="3.6.4.13"/>
    </reaction>
</comment>
<keyword evidence="3 7" id="KW-0378">Hydrolase</keyword>
<gene>
    <name evidence="7" type="primary">rhlB</name>
    <name evidence="13" type="ORF">ACFOSU_01895</name>
</gene>
<comment type="caution">
    <text evidence="13">The sequence shown here is derived from an EMBL/GenBank/DDBJ whole genome shotgun (WGS) entry which is preliminary data.</text>
</comment>
<dbReference type="InterPro" id="IPR014014">
    <property type="entry name" value="RNA_helicase_DEAD_Q_motif"/>
</dbReference>
<protein>
    <recommendedName>
        <fullName evidence="7">ATP-dependent RNA helicase RhlB</fullName>
        <ecNumber evidence="7">3.6.4.13</ecNumber>
    </recommendedName>
</protein>
<evidence type="ECO:0000259" key="10">
    <source>
        <dbReference type="PROSITE" id="PS51192"/>
    </source>
</evidence>
<feature type="compositionally biased region" description="Basic residues" evidence="9">
    <location>
        <begin position="412"/>
        <end position="421"/>
    </location>
</feature>
<dbReference type="InterPro" id="IPR011545">
    <property type="entry name" value="DEAD/DEAH_box_helicase_dom"/>
</dbReference>
<dbReference type="Gene3D" id="3.40.50.300">
    <property type="entry name" value="P-loop containing nucleotide triphosphate hydrolases"/>
    <property type="match status" value="2"/>
</dbReference>
<keyword evidence="6 7" id="KW-0694">RNA-binding</keyword>
<dbReference type="HAMAP" id="MF_00661">
    <property type="entry name" value="DEAD_helicase_RhlB"/>
    <property type="match status" value="1"/>
</dbReference>
<dbReference type="CDD" id="cd18787">
    <property type="entry name" value="SF2_C_DEAD"/>
    <property type="match status" value="1"/>
</dbReference>
<feature type="domain" description="Helicase ATP-binding" evidence="10">
    <location>
        <begin position="50"/>
        <end position="233"/>
    </location>
</feature>
<organism evidence="13 14">
    <name type="scientific">Salinisphaera aquimarina</name>
    <dbReference type="NCBI Taxonomy" id="2094031"/>
    <lineage>
        <taxon>Bacteria</taxon>
        <taxon>Pseudomonadati</taxon>
        <taxon>Pseudomonadota</taxon>
        <taxon>Gammaproteobacteria</taxon>
        <taxon>Salinisphaerales</taxon>
        <taxon>Salinisphaeraceae</taxon>
        <taxon>Salinisphaera</taxon>
    </lineage>
</organism>
<dbReference type="CDD" id="cd00268">
    <property type="entry name" value="DEADc"/>
    <property type="match status" value="1"/>
</dbReference>
<keyword evidence="2 7" id="KW-0547">Nucleotide-binding</keyword>
<sequence length="435" mass="48023">MTETQPVDAPEQKKLLTDTRLDSLGLHQTILTGLVQRGFSHATPIQAETLPLALEGHDIAGQAHTGTGKTAAFLLATLHRLLKDKPQPSEHAPAKASQPRALILAPTRELADQIYNDALPLAADTGLKCVVCYGGTGYEEQRQAITDGVDILIGTPGRLIDYYKQKIYTLKAIEVAVLDEADRMFDLGFIDDIRYMFRQMPPPANRQNLLFSATLSHRVLELAYEHMNSPTLIRTDTETVNIGAITQKLYHVSKDDKLALLLGTLRSVDNGRTLIFINTKRTAEFVEDGLNANGFKAATLSGDVAQNKRLRLLEDFKRGELPIMVATDVAARGLHIPDVTHVINFDLPQDAQDYVHRIGRTARAGNTGYAISFACEEYVYSLPDIEAYIEHKIEAEMPQNEAFADNVVVPARRPRKPRGGGRRSGGSGRPRSRRA</sequence>
<comment type="function">
    <text evidence="7">DEAD-box RNA helicase involved in RNA degradation. Has RNA-dependent ATPase activity and unwinds double-stranded RNA.</text>
</comment>
<feature type="short sequence motif" description="Q motif" evidence="8">
    <location>
        <begin position="19"/>
        <end position="47"/>
    </location>
</feature>
<comment type="similarity">
    <text evidence="7">Belongs to the DEAD box helicase family. RhlB subfamily.</text>
</comment>
<dbReference type="InterPro" id="IPR050079">
    <property type="entry name" value="DEAD_box_RNA_helicase"/>
</dbReference>
<dbReference type="PROSITE" id="PS51194">
    <property type="entry name" value="HELICASE_CTER"/>
    <property type="match status" value="1"/>
</dbReference>
<dbReference type="GO" id="GO:0004386">
    <property type="term" value="F:helicase activity"/>
    <property type="evidence" value="ECO:0007669"/>
    <property type="project" value="UniProtKB-KW"/>
</dbReference>
<evidence type="ECO:0000259" key="11">
    <source>
        <dbReference type="PROSITE" id="PS51194"/>
    </source>
</evidence>
<dbReference type="EMBL" id="JBHRSS010000001">
    <property type="protein sequence ID" value="MFC3102637.1"/>
    <property type="molecule type" value="Genomic_DNA"/>
</dbReference>
<evidence type="ECO:0000256" key="9">
    <source>
        <dbReference type="SAM" id="MobiDB-lite"/>
    </source>
</evidence>
<evidence type="ECO:0000259" key="12">
    <source>
        <dbReference type="PROSITE" id="PS51195"/>
    </source>
</evidence>
<evidence type="ECO:0000256" key="3">
    <source>
        <dbReference type="ARBA" id="ARBA00022801"/>
    </source>
</evidence>
<evidence type="ECO:0000313" key="14">
    <source>
        <dbReference type="Proteomes" id="UP001595462"/>
    </source>
</evidence>
<comment type="subunit">
    <text evidence="7">Component of the RNA degradosome, which is a multiprotein complex involved in RNA processing and mRNA degradation.</text>
</comment>
<keyword evidence="14" id="KW-1185">Reference proteome</keyword>
<dbReference type="SUPFAM" id="SSF52540">
    <property type="entry name" value="P-loop containing nucleoside triphosphate hydrolases"/>
    <property type="match status" value="1"/>
</dbReference>
<dbReference type="PANTHER" id="PTHR47959">
    <property type="entry name" value="ATP-DEPENDENT RNA HELICASE RHLE-RELATED"/>
    <property type="match status" value="1"/>
</dbReference>
<feature type="region of interest" description="Disordered" evidence="9">
    <location>
        <begin position="405"/>
        <end position="435"/>
    </location>
</feature>
<evidence type="ECO:0000256" key="8">
    <source>
        <dbReference type="PROSITE-ProRule" id="PRU00552"/>
    </source>
</evidence>
<dbReference type="EC" id="3.6.4.13" evidence="7"/>
<dbReference type="RefSeq" id="WP_380685891.1">
    <property type="nucleotide sequence ID" value="NZ_JBHRSS010000001.1"/>
</dbReference>
<dbReference type="PROSITE" id="PS51195">
    <property type="entry name" value="Q_MOTIF"/>
    <property type="match status" value="1"/>
</dbReference>
<name>A0ABV7EIU4_9GAMM</name>
<keyword evidence="5 7" id="KW-0067">ATP-binding</keyword>
<dbReference type="InterPro" id="IPR023554">
    <property type="entry name" value="RNA_helicase_ATP-dep_RhlB"/>
</dbReference>